<accession>A0A974NDM1</accession>
<feature type="compositionally biased region" description="Basic and acidic residues" evidence="1">
    <location>
        <begin position="1"/>
        <end position="14"/>
    </location>
</feature>
<feature type="compositionally biased region" description="Basic and acidic residues" evidence="1">
    <location>
        <begin position="25"/>
        <end position="35"/>
    </location>
</feature>
<dbReference type="AlphaFoldDB" id="A0A974NDM1"/>
<dbReference type="RefSeq" id="WP_201090736.1">
    <property type="nucleotide sequence ID" value="NZ_CP067393.1"/>
</dbReference>
<dbReference type="EMBL" id="CP067393">
    <property type="protein sequence ID" value="QQP84840.1"/>
    <property type="molecule type" value="Genomic_DNA"/>
</dbReference>
<organism evidence="2 3">
    <name type="scientific">Entomomonas asaccharolytica</name>
    <dbReference type="NCBI Taxonomy" id="2785331"/>
    <lineage>
        <taxon>Bacteria</taxon>
        <taxon>Pseudomonadati</taxon>
        <taxon>Pseudomonadota</taxon>
        <taxon>Gammaproteobacteria</taxon>
        <taxon>Pseudomonadales</taxon>
        <taxon>Pseudomonadaceae</taxon>
        <taxon>Entomomonas</taxon>
    </lineage>
</organism>
<keyword evidence="3" id="KW-1185">Reference proteome</keyword>
<feature type="region of interest" description="Disordered" evidence="1">
    <location>
        <begin position="1"/>
        <end position="35"/>
    </location>
</feature>
<name>A0A974NDM1_9GAMM</name>
<proteinExistence type="predicted"/>
<gene>
    <name evidence="2" type="ORF">JHT90_10565</name>
</gene>
<dbReference type="Proteomes" id="UP000595278">
    <property type="component" value="Chromosome"/>
</dbReference>
<dbReference type="KEGG" id="eaz:JHT90_10565"/>
<evidence type="ECO:0000256" key="1">
    <source>
        <dbReference type="SAM" id="MobiDB-lite"/>
    </source>
</evidence>
<evidence type="ECO:0000313" key="3">
    <source>
        <dbReference type="Proteomes" id="UP000595278"/>
    </source>
</evidence>
<evidence type="ECO:0000313" key="2">
    <source>
        <dbReference type="EMBL" id="QQP84840.1"/>
    </source>
</evidence>
<reference evidence="2 3" key="1">
    <citation type="submission" date="2021-01" db="EMBL/GenBank/DDBJ databases">
        <title>Entomomonas sp. F2A isolated from a house cricket (Acheta domesticus).</title>
        <authorList>
            <person name="Spergser J."/>
            <person name="Busse H.-J."/>
        </authorList>
    </citation>
    <scope>NUCLEOTIDE SEQUENCE [LARGE SCALE GENOMIC DNA]</scope>
    <source>
        <strain evidence="2 3">F2A</strain>
    </source>
</reference>
<sequence>MGVAQDSEKARELLQKAADAGSLNAKEHLELNGQK</sequence>
<protein>
    <submittedName>
        <fullName evidence="2">Uncharacterized protein</fullName>
    </submittedName>
</protein>